<evidence type="ECO:0000256" key="11">
    <source>
        <dbReference type="ARBA" id="ARBA00023056"/>
    </source>
</evidence>
<dbReference type="RefSeq" id="WP_144857921.1">
    <property type="nucleotide sequence ID" value="NZ_BAAAYT010000002.1"/>
</dbReference>
<comment type="pathway">
    <text evidence="1">Glycan biosynthesis; glycogen biosynthesis.</text>
</comment>
<feature type="domain" description="Maltokinase N-terminal cap" evidence="17">
    <location>
        <begin position="20"/>
        <end position="107"/>
    </location>
</feature>
<keyword evidence="8" id="KW-0547">Nucleotide-binding</keyword>
<dbReference type="Proteomes" id="UP000315628">
    <property type="component" value="Unassembled WGS sequence"/>
</dbReference>
<evidence type="ECO:0000259" key="16">
    <source>
        <dbReference type="Pfam" id="PF01636"/>
    </source>
</evidence>
<evidence type="ECO:0000313" key="18">
    <source>
        <dbReference type="EMBL" id="TWD13864.1"/>
    </source>
</evidence>
<dbReference type="Pfam" id="PF01636">
    <property type="entry name" value="APH"/>
    <property type="match status" value="1"/>
</dbReference>
<comment type="catalytic activity">
    <reaction evidence="14">
        <text>D-maltose + ATP = alpha-maltose 1-phosphate + ADP + H(+)</text>
        <dbReference type="Rhea" id="RHEA:31915"/>
        <dbReference type="ChEBI" id="CHEBI:15378"/>
        <dbReference type="ChEBI" id="CHEBI:17306"/>
        <dbReference type="ChEBI" id="CHEBI:30616"/>
        <dbReference type="ChEBI" id="CHEBI:63576"/>
        <dbReference type="ChEBI" id="CHEBI:456216"/>
        <dbReference type="EC" id="2.7.1.175"/>
    </reaction>
</comment>
<dbReference type="AlphaFoldDB" id="A0A560W8A7"/>
<dbReference type="Pfam" id="PF18085">
    <property type="entry name" value="Mak_N_cap"/>
    <property type="match status" value="1"/>
</dbReference>
<dbReference type="EC" id="2.7.1.175" evidence="4"/>
<evidence type="ECO:0000259" key="17">
    <source>
        <dbReference type="Pfam" id="PF18085"/>
    </source>
</evidence>
<evidence type="ECO:0000256" key="15">
    <source>
        <dbReference type="SAM" id="MobiDB-lite"/>
    </source>
</evidence>
<evidence type="ECO:0000256" key="7">
    <source>
        <dbReference type="ARBA" id="ARBA00022679"/>
    </source>
</evidence>
<dbReference type="InterPro" id="IPR002575">
    <property type="entry name" value="Aminoglycoside_PTrfase"/>
</dbReference>
<evidence type="ECO:0000256" key="5">
    <source>
        <dbReference type="ARBA" id="ARBA00013882"/>
    </source>
</evidence>
<evidence type="ECO:0000256" key="14">
    <source>
        <dbReference type="ARBA" id="ARBA00049067"/>
    </source>
</evidence>
<accession>A0A560W8A7</accession>
<comment type="subunit">
    <text evidence="3">Monomer.</text>
</comment>
<dbReference type="GO" id="GO:0005524">
    <property type="term" value="F:ATP binding"/>
    <property type="evidence" value="ECO:0007669"/>
    <property type="project" value="UniProtKB-KW"/>
</dbReference>
<evidence type="ECO:0000256" key="8">
    <source>
        <dbReference type="ARBA" id="ARBA00022741"/>
    </source>
</evidence>
<keyword evidence="19" id="KW-1185">Reference proteome</keyword>
<comment type="caution">
    <text evidence="18">The sequence shown here is derived from an EMBL/GenBank/DDBJ whole genome shotgun (WGS) entry which is preliminary data.</text>
</comment>
<dbReference type="OrthoDB" id="3787729at2"/>
<keyword evidence="12" id="KW-0119">Carbohydrate metabolism</keyword>
<evidence type="ECO:0000313" key="19">
    <source>
        <dbReference type="Proteomes" id="UP000315628"/>
    </source>
</evidence>
<evidence type="ECO:0000256" key="6">
    <source>
        <dbReference type="ARBA" id="ARBA00022600"/>
    </source>
</evidence>
<protein>
    <recommendedName>
        <fullName evidence="5">Maltokinase</fullName>
        <ecNumber evidence="4">2.7.1.175</ecNumber>
    </recommendedName>
    <alternativeName>
        <fullName evidence="13">Maltose-1-phosphate synthase</fullName>
    </alternativeName>
</protein>
<keyword evidence="7" id="KW-0808">Transferase</keyword>
<name>A0A560W8A7_9MICO</name>
<sequence>MATVYDVPLTPGKDDLVQDWIGVQRWYQAKGRAPRLRFLDSWRLDDPAGEVGIETRIYLDEAGPEPVTYQVPLTYRGAPLREAADALVGELEHPVLGHRWVYDAPHDPVYVAELLSLLRGRAQAQEGDRSDTPRPGIAGAPHPAWTDDPRPSSSQVLAGEQSNTSVVVETEHQPVIVKVFRTLSAGDNPDVTVQGALAAARSPFVPGSVGHVAGTWSGPDGHPCDGHLAYAQEFLAGSRDAWRVVLHRIGEGVDLREEIRHLGEVTGAIHRTLAATLGTQHASREDVAEQVAQMRRRAGAAFAESPGLSGSEGAVGTLLDAAEEASWPALQRIHGDYHLGQVLLVPGRGWVVIDFEGEPLRPLAERNRPDSPLRDVAGMLRSLDYAAASAELTADEAAEWVATHQEVFLDGYASAAPDPREDAAVLRALILDKALYEVVYEARNRPTWLPIPTRAVTRLLEENQ</sequence>
<keyword evidence="6" id="KW-0321">Glycogen metabolism</keyword>
<proteinExistence type="inferred from homology"/>
<feature type="region of interest" description="Disordered" evidence="15">
    <location>
        <begin position="122"/>
        <end position="165"/>
    </location>
</feature>
<dbReference type="GO" id="GO:0005978">
    <property type="term" value="P:glycogen biosynthetic process"/>
    <property type="evidence" value="ECO:0007669"/>
    <property type="project" value="UniProtKB-UniPathway"/>
</dbReference>
<evidence type="ECO:0000256" key="9">
    <source>
        <dbReference type="ARBA" id="ARBA00022777"/>
    </source>
</evidence>
<dbReference type="UniPathway" id="UPA00164"/>
<dbReference type="EMBL" id="VIUW01000004">
    <property type="protein sequence ID" value="TWD13864.1"/>
    <property type="molecule type" value="Genomic_DNA"/>
</dbReference>
<organism evidence="18 19">
    <name type="scientific">Marihabitans asiaticum</name>
    <dbReference type="NCBI Taxonomy" id="415218"/>
    <lineage>
        <taxon>Bacteria</taxon>
        <taxon>Bacillati</taxon>
        <taxon>Actinomycetota</taxon>
        <taxon>Actinomycetes</taxon>
        <taxon>Micrococcales</taxon>
        <taxon>Intrasporangiaceae</taxon>
        <taxon>Marihabitans</taxon>
    </lineage>
</organism>
<gene>
    <name evidence="18" type="ORF">FB557_2506</name>
</gene>
<evidence type="ECO:0000256" key="3">
    <source>
        <dbReference type="ARBA" id="ARBA00011245"/>
    </source>
</evidence>
<evidence type="ECO:0000256" key="10">
    <source>
        <dbReference type="ARBA" id="ARBA00022840"/>
    </source>
</evidence>
<dbReference type="InterPro" id="IPR040999">
    <property type="entry name" value="Mak_N_cap"/>
</dbReference>
<dbReference type="Gene3D" id="3.90.1200.10">
    <property type="match status" value="1"/>
</dbReference>
<evidence type="ECO:0000256" key="12">
    <source>
        <dbReference type="ARBA" id="ARBA00023277"/>
    </source>
</evidence>
<evidence type="ECO:0000256" key="13">
    <source>
        <dbReference type="ARBA" id="ARBA00031251"/>
    </source>
</evidence>
<feature type="compositionally biased region" description="Polar residues" evidence="15">
    <location>
        <begin position="151"/>
        <end position="165"/>
    </location>
</feature>
<evidence type="ECO:0000256" key="2">
    <source>
        <dbReference type="ARBA" id="ARBA00006219"/>
    </source>
</evidence>
<keyword evidence="9" id="KW-0418">Kinase</keyword>
<reference evidence="18 19" key="1">
    <citation type="submission" date="2019-06" db="EMBL/GenBank/DDBJ databases">
        <title>Sequencing the genomes of 1000 actinobacteria strains.</title>
        <authorList>
            <person name="Klenk H.-P."/>
        </authorList>
    </citation>
    <scope>NUCLEOTIDE SEQUENCE [LARGE SCALE GENOMIC DNA]</scope>
    <source>
        <strain evidence="18 19">DSM 18935</strain>
    </source>
</reference>
<keyword evidence="11" id="KW-0320">Glycogen biosynthesis</keyword>
<comment type="similarity">
    <text evidence="2">Belongs to the aminoglycoside phosphotransferase family.</text>
</comment>
<evidence type="ECO:0000256" key="1">
    <source>
        <dbReference type="ARBA" id="ARBA00004964"/>
    </source>
</evidence>
<dbReference type="SUPFAM" id="SSF56112">
    <property type="entry name" value="Protein kinase-like (PK-like)"/>
    <property type="match status" value="1"/>
</dbReference>
<dbReference type="InterPro" id="IPR011009">
    <property type="entry name" value="Kinase-like_dom_sf"/>
</dbReference>
<dbReference type="GO" id="GO:0016301">
    <property type="term" value="F:kinase activity"/>
    <property type="evidence" value="ECO:0007669"/>
    <property type="project" value="UniProtKB-KW"/>
</dbReference>
<feature type="domain" description="Aminoglycoside phosphotransferase" evidence="16">
    <location>
        <begin position="156"/>
        <end position="395"/>
    </location>
</feature>
<evidence type="ECO:0000256" key="4">
    <source>
        <dbReference type="ARBA" id="ARBA00011962"/>
    </source>
</evidence>
<keyword evidence="10" id="KW-0067">ATP-binding</keyword>